<feature type="transmembrane region" description="Helical" evidence="1">
    <location>
        <begin position="21"/>
        <end position="40"/>
    </location>
</feature>
<keyword evidence="3" id="KW-0418">Kinase</keyword>
<gene>
    <name evidence="3" type="ORF">BST85_06795</name>
</gene>
<proteinExistence type="predicted"/>
<dbReference type="InterPro" id="IPR025698">
    <property type="entry name" value="2TM_dom"/>
</dbReference>
<dbReference type="RefSeq" id="WP_104812563.1">
    <property type="nucleotide sequence ID" value="NZ_MQUB01000001.1"/>
</dbReference>
<accession>A0A2S7KPT8</accession>
<keyword evidence="1" id="KW-0812">Transmembrane</keyword>
<dbReference type="Pfam" id="PF13239">
    <property type="entry name" value="2TM"/>
    <property type="match status" value="1"/>
</dbReference>
<dbReference type="EMBL" id="MQUB01000001">
    <property type="protein sequence ID" value="PQB04635.1"/>
    <property type="molecule type" value="Genomic_DNA"/>
</dbReference>
<comment type="caution">
    <text evidence="3">The sequence shown here is derived from an EMBL/GenBank/DDBJ whole genome shotgun (WGS) entry which is preliminary data.</text>
</comment>
<keyword evidence="3" id="KW-0808">Transferase</keyword>
<dbReference type="GO" id="GO:0016301">
    <property type="term" value="F:kinase activity"/>
    <property type="evidence" value="ECO:0007669"/>
    <property type="project" value="UniProtKB-KW"/>
</dbReference>
<evidence type="ECO:0000256" key="1">
    <source>
        <dbReference type="SAM" id="Phobius"/>
    </source>
</evidence>
<name>A0A2S7KPT8_9FLAO</name>
<keyword evidence="4" id="KW-1185">Reference proteome</keyword>
<feature type="domain" description="2TM" evidence="2">
    <location>
        <begin position="12"/>
        <end position="89"/>
    </location>
</feature>
<evidence type="ECO:0000259" key="2">
    <source>
        <dbReference type="Pfam" id="PF13239"/>
    </source>
</evidence>
<evidence type="ECO:0000313" key="3">
    <source>
        <dbReference type="EMBL" id="PQB04635.1"/>
    </source>
</evidence>
<dbReference type="AlphaFoldDB" id="A0A2S7KPT8"/>
<protein>
    <submittedName>
        <fullName evidence="3">Histidine kinase</fullName>
    </submittedName>
</protein>
<dbReference type="OrthoDB" id="8965954at2"/>
<dbReference type="Proteomes" id="UP000239800">
    <property type="component" value="Unassembled WGS sequence"/>
</dbReference>
<keyword evidence="1" id="KW-1133">Transmembrane helix</keyword>
<evidence type="ECO:0000313" key="4">
    <source>
        <dbReference type="Proteomes" id="UP000239800"/>
    </source>
</evidence>
<reference evidence="3 4" key="1">
    <citation type="submission" date="2016-11" db="EMBL/GenBank/DDBJ databases">
        <title>Trade-off between light-utilization and light-protection in marine flavobacteria.</title>
        <authorList>
            <person name="Kumagai Y."/>
        </authorList>
    </citation>
    <scope>NUCLEOTIDE SEQUENCE [LARGE SCALE GENOMIC DNA]</scope>
    <source>
        <strain evidence="3 4">NBRC 107741</strain>
    </source>
</reference>
<keyword evidence="1" id="KW-0472">Membrane</keyword>
<feature type="transmembrane region" description="Helical" evidence="1">
    <location>
        <begin position="46"/>
        <end position="65"/>
    </location>
</feature>
<sequence length="97" mass="11742">MTTYNQEERYYQAKKKVEEIKGFYANLFIYIIFIPIFIWINSFSSSFPWAIFPIVGWGIGVFFHGMETYNYSPILGKNWEKRKIKEFMDKDDELKPF</sequence>
<organism evidence="3 4">
    <name type="scientific">Aureitalea marina</name>
    <dbReference type="NCBI Taxonomy" id="930804"/>
    <lineage>
        <taxon>Bacteria</taxon>
        <taxon>Pseudomonadati</taxon>
        <taxon>Bacteroidota</taxon>
        <taxon>Flavobacteriia</taxon>
        <taxon>Flavobacteriales</taxon>
        <taxon>Flavobacteriaceae</taxon>
        <taxon>Aureitalea</taxon>
    </lineage>
</organism>